<evidence type="ECO:0000256" key="1">
    <source>
        <dbReference type="SAM" id="MobiDB-lite"/>
    </source>
</evidence>
<evidence type="ECO:0000313" key="3">
    <source>
        <dbReference type="Proteomes" id="UP000503011"/>
    </source>
</evidence>
<gene>
    <name evidence="2" type="ORF">Psuf_011230</name>
</gene>
<dbReference type="Proteomes" id="UP000503011">
    <property type="component" value="Chromosome"/>
</dbReference>
<evidence type="ECO:0000313" key="2">
    <source>
        <dbReference type="EMBL" id="BCB83810.1"/>
    </source>
</evidence>
<protein>
    <submittedName>
        <fullName evidence="2">Uncharacterized protein</fullName>
    </submittedName>
</protein>
<feature type="region of interest" description="Disordered" evidence="1">
    <location>
        <begin position="86"/>
        <end position="119"/>
    </location>
</feature>
<dbReference type="GO" id="GO:0004364">
    <property type="term" value="F:glutathione transferase activity"/>
    <property type="evidence" value="ECO:0007669"/>
    <property type="project" value="InterPro"/>
</dbReference>
<dbReference type="InterPro" id="IPR016639">
    <property type="entry name" value="GST_Omega/GSH"/>
</dbReference>
<dbReference type="PANTHER" id="PTHR32419:SF6">
    <property type="entry name" value="GLUTATHIONE S-TRANSFERASE OMEGA-LIKE 1-RELATED"/>
    <property type="match status" value="1"/>
</dbReference>
<name>A0A6F8YCM0_9ACTN</name>
<accession>A0A6F8YCM0</accession>
<proteinExistence type="predicted"/>
<dbReference type="InterPro" id="IPR036249">
    <property type="entry name" value="Thioredoxin-like_sf"/>
</dbReference>
<dbReference type="AlphaFoldDB" id="A0A6F8YCM0"/>
<dbReference type="KEGG" id="psuu:Psuf_011230"/>
<dbReference type="PANTHER" id="PTHR32419">
    <property type="entry name" value="GLUTATHIONYL-HYDROQUINONE REDUCTASE"/>
    <property type="match status" value="1"/>
</dbReference>
<organism evidence="2 3">
    <name type="scientific">Phytohabitans suffuscus</name>
    <dbReference type="NCBI Taxonomy" id="624315"/>
    <lineage>
        <taxon>Bacteria</taxon>
        <taxon>Bacillati</taxon>
        <taxon>Actinomycetota</taxon>
        <taxon>Actinomycetes</taxon>
        <taxon>Micromonosporales</taxon>
        <taxon>Micromonosporaceae</taxon>
    </lineage>
</organism>
<dbReference type="SUPFAM" id="SSF52833">
    <property type="entry name" value="Thioredoxin-like"/>
    <property type="match status" value="1"/>
</dbReference>
<sequence length="139" mass="15365">MTDTTRLASAADPERYGEYRFARRPGDRRPLYRLTGRVTADGSSGFAAEPGRYHIYSGWFCPWAQRTLITRALAGLEDVVSVSYVDNKRDGRGGRSGRPTGRTRSTASPSCVRRTRRPSQASTATCRCRRCGTGRAGRS</sequence>
<dbReference type="Gene3D" id="3.40.30.10">
    <property type="entry name" value="Glutaredoxin"/>
    <property type="match status" value="1"/>
</dbReference>
<dbReference type="EMBL" id="AP022871">
    <property type="protein sequence ID" value="BCB83810.1"/>
    <property type="molecule type" value="Genomic_DNA"/>
</dbReference>
<reference evidence="2 3" key="2">
    <citation type="submission" date="2020-03" db="EMBL/GenBank/DDBJ databases">
        <authorList>
            <person name="Ichikawa N."/>
            <person name="Kimura A."/>
            <person name="Kitahashi Y."/>
            <person name="Uohara A."/>
        </authorList>
    </citation>
    <scope>NUCLEOTIDE SEQUENCE [LARGE SCALE GENOMIC DNA]</scope>
    <source>
        <strain evidence="2 3">NBRC 105367</strain>
    </source>
</reference>
<keyword evidence="3" id="KW-1185">Reference proteome</keyword>
<feature type="compositionally biased region" description="Low complexity" evidence="1">
    <location>
        <begin position="97"/>
        <end position="110"/>
    </location>
</feature>
<dbReference type="GO" id="GO:0005737">
    <property type="term" value="C:cytoplasm"/>
    <property type="evidence" value="ECO:0007669"/>
    <property type="project" value="TreeGrafter"/>
</dbReference>
<reference evidence="2 3" key="1">
    <citation type="submission" date="2020-03" db="EMBL/GenBank/DDBJ databases">
        <title>Whole genome shotgun sequence of Phytohabitans suffuscus NBRC 105367.</title>
        <authorList>
            <person name="Komaki H."/>
            <person name="Tamura T."/>
        </authorList>
    </citation>
    <scope>NUCLEOTIDE SEQUENCE [LARGE SCALE GENOMIC DNA]</scope>
    <source>
        <strain evidence="2 3">NBRC 105367</strain>
    </source>
</reference>
<dbReference type="RefSeq" id="WP_197945812.1">
    <property type="nucleotide sequence ID" value="NZ_AP022871.1"/>
</dbReference>